<evidence type="ECO:0000313" key="2">
    <source>
        <dbReference type="EMBL" id="ACR35881.1"/>
    </source>
</evidence>
<feature type="region of interest" description="Disordered" evidence="1">
    <location>
        <begin position="136"/>
        <end position="176"/>
    </location>
</feature>
<proteinExistence type="evidence at transcript level"/>
<dbReference type="AlphaFoldDB" id="C4J3Y1"/>
<sequence>MFPEGSAFSIGELAVLPRSPPPPPLPRLLPPENINCPDPDRLCAISRGGLHSPTSSPEWLLPPAIPAFDGAGDLADPEDEDEDVATLARARSGDTGEPRSAKTFALASGLSLTSSSCSTSAAVRWRIRSASDIAGSPHAASAMPVPAPFNSQYSAASSSPRQASRHKTTHTKTACSCERVLLAPPAATTTQQEP</sequence>
<name>C4J3Y1_MAIZE</name>
<evidence type="ECO:0000256" key="1">
    <source>
        <dbReference type="SAM" id="MobiDB-lite"/>
    </source>
</evidence>
<feature type="compositionally biased region" description="Pro residues" evidence="1">
    <location>
        <begin position="18"/>
        <end position="29"/>
    </location>
</feature>
<feature type="compositionally biased region" description="Low complexity" evidence="1">
    <location>
        <begin position="151"/>
        <end position="162"/>
    </location>
</feature>
<organism evidence="2">
    <name type="scientific">Zea mays</name>
    <name type="common">Maize</name>
    <dbReference type="NCBI Taxonomy" id="4577"/>
    <lineage>
        <taxon>Eukaryota</taxon>
        <taxon>Viridiplantae</taxon>
        <taxon>Streptophyta</taxon>
        <taxon>Embryophyta</taxon>
        <taxon>Tracheophyta</taxon>
        <taxon>Spermatophyta</taxon>
        <taxon>Magnoliopsida</taxon>
        <taxon>Liliopsida</taxon>
        <taxon>Poales</taxon>
        <taxon>Poaceae</taxon>
        <taxon>PACMAD clade</taxon>
        <taxon>Panicoideae</taxon>
        <taxon>Andropogonodae</taxon>
        <taxon>Andropogoneae</taxon>
        <taxon>Tripsacinae</taxon>
        <taxon>Zea</taxon>
    </lineage>
</organism>
<feature type="region of interest" description="Disordered" evidence="1">
    <location>
        <begin position="1"/>
        <end position="33"/>
    </location>
</feature>
<feature type="region of interest" description="Disordered" evidence="1">
    <location>
        <begin position="47"/>
        <end position="84"/>
    </location>
</feature>
<accession>C4J3Y1</accession>
<dbReference type="EMBL" id="BT085528">
    <property type="protein sequence ID" value="ACR35881.1"/>
    <property type="molecule type" value="mRNA"/>
</dbReference>
<reference evidence="2" key="2">
    <citation type="submission" date="2012-06" db="EMBL/GenBank/DDBJ databases">
        <authorList>
            <person name="Yu Y."/>
            <person name="Currie J."/>
            <person name="Lomeli R."/>
            <person name="Angelova A."/>
            <person name="Collura K."/>
            <person name="Wissotski M."/>
            <person name="Campos D."/>
            <person name="Kudrna D."/>
            <person name="Golser W."/>
            <person name="Ashely E."/>
            <person name="Descour A."/>
            <person name="Fernandes J."/>
            <person name="Soderlund C."/>
            <person name="Walbot V."/>
        </authorList>
    </citation>
    <scope>NUCLEOTIDE SEQUENCE</scope>
    <source>
        <strain evidence="2">B73</strain>
    </source>
</reference>
<reference evidence="2" key="1">
    <citation type="journal article" date="2009" name="PLoS Genet.">
        <title>Sequencing, mapping, and analysis of 27,455 maize full-length cDNAs.</title>
        <authorList>
            <person name="Soderlund C."/>
            <person name="Descour A."/>
            <person name="Kudrna D."/>
            <person name="Bomhoff M."/>
            <person name="Boyd L."/>
            <person name="Currie J."/>
            <person name="Angelova A."/>
            <person name="Collura K."/>
            <person name="Wissotski M."/>
            <person name="Ashley E."/>
            <person name="Morrow D."/>
            <person name="Fernandes J."/>
            <person name="Walbot V."/>
            <person name="Yu Y."/>
        </authorList>
    </citation>
    <scope>NUCLEOTIDE SEQUENCE</scope>
    <source>
        <strain evidence="2">B73</strain>
    </source>
</reference>
<protein>
    <submittedName>
        <fullName evidence="2">Uncharacterized protein</fullName>
    </submittedName>
</protein>
<feature type="compositionally biased region" description="Acidic residues" evidence="1">
    <location>
        <begin position="75"/>
        <end position="84"/>
    </location>
</feature>